<dbReference type="CDD" id="cd06488">
    <property type="entry name" value="p23_melusin_like"/>
    <property type="match status" value="1"/>
</dbReference>
<dbReference type="PANTHER" id="PTHR46983:SF3">
    <property type="entry name" value="CHPADIPLOID STATE MAINTENANCE PROTEIN CHPA"/>
    <property type="match status" value="1"/>
</dbReference>
<evidence type="ECO:0000313" key="6">
    <source>
        <dbReference type="EMBL" id="MBC1181028.1"/>
    </source>
</evidence>
<dbReference type="VEuPathDB" id="VectorBase:LLOJ005201"/>
<dbReference type="EMBL" id="GITU01012325">
    <property type="protein sequence ID" value="MBC1181028.1"/>
    <property type="molecule type" value="Transcribed_RNA"/>
</dbReference>
<dbReference type="InterPro" id="IPR007051">
    <property type="entry name" value="CHORD_dom"/>
</dbReference>
<evidence type="ECO:0000259" key="5">
    <source>
        <dbReference type="PROSITE" id="PS51401"/>
    </source>
</evidence>
<evidence type="ECO:0000259" key="4">
    <source>
        <dbReference type="PROSITE" id="PS51203"/>
    </source>
</evidence>
<dbReference type="EMBL" id="AJWK01016549">
    <property type="status" value="NOT_ANNOTATED_CDS"/>
    <property type="molecule type" value="Genomic_DNA"/>
</dbReference>
<dbReference type="GO" id="GO:0046872">
    <property type="term" value="F:metal ion binding"/>
    <property type="evidence" value="ECO:0007669"/>
    <property type="project" value="UniProtKB-KW"/>
</dbReference>
<dbReference type="Proteomes" id="UP000092461">
    <property type="component" value="Unassembled WGS sequence"/>
</dbReference>
<dbReference type="SUPFAM" id="SSF49764">
    <property type="entry name" value="HSP20-like chaperones"/>
    <property type="match status" value="1"/>
</dbReference>
<keyword evidence="8" id="KW-1185">Reference proteome</keyword>
<dbReference type="EnsemblMetazoa" id="LLOJ005201-RA">
    <property type="protein sequence ID" value="LLOJ005201-PA"/>
    <property type="gene ID" value="LLOJ005201"/>
</dbReference>
<feature type="domain" description="CHORD" evidence="5">
    <location>
        <begin position="143"/>
        <end position="202"/>
    </location>
</feature>
<proteinExistence type="predicted"/>
<dbReference type="InterPro" id="IPR007052">
    <property type="entry name" value="CS_dom"/>
</dbReference>
<evidence type="ECO:0000256" key="3">
    <source>
        <dbReference type="ARBA" id="ARBA00022833"/>
    </source>
</evidence>
<evidence type="ECO:0000313" key="8">
    <source>
        <dbReference type="Proteomes" id="UP000092461"/>
    </source>
</evidence>
<protein>
    <submittedName>
        <fullName evidence="6">Putative zn2+-binding protein melusin/rar1</fullName>
    </submittedName>
</protein>
<dbReference type="Pfam" id="PF04968">
    <property type="entry name" value="CHORD"/>
    <property type="match status" value="2"/>
</dbReference>
<dbReference type="PANTHER" id="PTHR46983">
    <property type="entry name" value="CYSTEINE AND HISTIDINE-RICH DOMAIN-CONTAINING PROTEIN 1"/>
    <property type="match status" value="1"/>
</dbReference>
<accession>A0A1B0CKR4</accession>
<keyword evidence="1" id="KW-0479">Metal-binding</keyword>
<name>A0A1B0CKR4_LUTLO</name>
<evidence type="ECO:0000256" key="1">
    <source>
        <dbReference type="ARBA" id="ARBA00022723"/>
    </source>
</evidence>
<reference evidence="6" key="2">
    <citation type="journal article" date="2020" name="BMC">
        <title>Leishmania infection induces a limited differential gene expression in the sand fly midgut.</title>
        <authorList>
            <person name="Coutinho-Abreu I.V."/>
            <person name="Serafim T.D."/>
            <person name="Meneses C."/>
            <person name="Kamhawi S."/>
            <person name="Oliveira F."/>
            <person name="Valenzuela J.G."/>
        </authorList>
    </citation>
    <scope>NUCLEOTIDE SEQUENCE</scope>
    <source>
        <strain evidence="6">Jacobina</strain>
        <tissue evidence="6">Midgut</tissue>
    </source>
</reference>
<keyword evidence="2" id="KW-0677">Repeat</keyword>
<reference evidence="7" key="3">
    <citation type="submission" date="2020-05" db="UniProtKB">
        <authorList>
            <consortium name="EnsemblMetazoa"/>
        </authorList>
    </citation>
    <scope>IDENTIFICATION</scope>
    <source>
        <strain evidence="7">Jacobina</strain>
    </source>
</reference>
<dbReference type="PROSITE" id="PS51401">
    <property type="entry name" value="CHORD"/>
    <property type="match status" value="2"/>
</dbReference>
<evidence type="ECO:0000256" key="2">
    <source>
        <dbReference type="ARBA" id="ARBA00022737"/>
    </source>
</evidence>
<dbReference type="InterPro" id="IPR008978">
    <property type="entry name" value="HSP20-like_chaperone"/>
</dbReference>
<dbReference type="Gene3D" id="4.10.1130.20">
    <property type="match status" value="2"/>
</dbReference>
<feature type="domain" description="CHORD" evidence="5">
    <location>
        <begin position="4"/>
        <end position="63"/>
    </location>
</feature>
<keyword evidence="3" id="KW-0862">Zinc</keyword>
<feature type="domain" description="CS" evidence="4">
    <location>
        <begin position="212"/>
        <end position="303"/>
    </location>
</feature>
<dbReference type="InterPro" id="IPR039790">
    <property type="entry name" value="CHRD1"/>
</dbReference>
<dbReference type="AlphaFoldDB" id="A0A1B0CKR4"/>
<dbReference type="Gene3D" id="2.60.40.790">
    <property type="match status" value="1"/>
</dbReference>
<dbReference type="PROSITE" id="PS51203">
    <property type="entry name" value="CS"/>
    <property type="match status" value="1"/>
</dbReference>
<dbReference type="VEuPathDB" id="VectorBase:LLONM1_007659"/>
<dbReference type="Pfam" id="PF04969">
    <property type="entry name" value="CS"/>
    <property type="match status" value="1"/>
</dbReference>
<reference evidence="8" key="1">
    <citation type="submission" date="2012-05" db="EMBL/GenBank/DDBJ databases">
        <title>Whole Genome Assembly of Lutzomyia longipalpis.</title>
        <authorList>
            <person name="Richards S."/>
            <person name="Qu C."/>
            <person name="Dillon R."/>
            <person name="Worley K."/>
            <person name="Scherer S."/>
            <person name="Batterton M."/>
            <person name="Taylor A."/>
            <person name="Hawes A."/>
            <person name="Hernandez B."/>
            <person name="Kovar C."/>
            <person name="Mandapat C."/>
            <person name="Pham C."/>
            <person name="Qu C."/>
            <person name="Jing C."/>
            <person name="Bess C."/>
            <person name="Bandaranaike D."/>
            <person name="Ngo D."/>
            <person name="Ongeri F."/>
            <person name="Arias F."/>
            <person name="Lara F."/>
            <person name="Weissenberger G."/>
            <person name="Kamau G."/>
            <person name="Han H."/>
            <person name="Shen H."/>
            <person name="Dinh H."/>
            <person name="Khalil I."/>
            <person name="Jones J."/>
            <person name="Shafer J."/>
            <person name="Jayaseelan J."/>
            <person name="Quiroz J."/>
            <person name="Blankenburg K."/>
            <person name="Nguyen L."/>
            <person name="Jackson L."/>
            <person name="Francisco L."/>
            <person name="Tang L.-Y."/>
            <person name="Pu L.-L."/>
            <person name="Perales L."/>
            <person name="Lorensuhewa L."/>
            <person name="Munidasa M."/>
            <person name="Coyle M."/>
            <person name="Taylor M."/>
            <person name="Puazo M."/>
            <person name="Firestine M."/>
            <person name="Scheel M."/>
            <person name="Javaid M."/>
            <person name="Wang M."/>
            <person name="Li M."/>
            <person name="Tabassum N."/>
            <person name="Saada N."/>
            <person name="Osuji N."/>
            <person name="Aqrawi P."/>
            <person name="Fu Q."/>
            <person name="Thornton R."/>
            <person name="Raj R."/>
            <person name="Goodspeed R."/>
            <person name="Mata R."/>
            <person name="Najjar R."/>
            <person name="Gubbala S."/>
            <person name="Lee S."/>
            <person name="Denson S."/>
            <person name="Patil S."/>
            <person name="Macmil S."/>
            <person name="Qi S."/>
            <person name="Matskevitch T."/>
            <person name="Palculict T."/>
            <person name="Mathew T."/>
            <person name="Vee V."/>
            <person name="Velamala V."/>
            <person name="Korchina V."/>
            <person name="Cai W."/>
            <person name="Liu W."/>
            <person name="Dai W."/>
            <person name="Zou X."/>
            <person name="Zhu Y."/>
            <person name="Zhang Y."/>
            <person name="Wu Y.-Q."/>
            <person name="Xin Y."/>
            <person name="Nazarath L."/>
            <person name="Kovar C."/>
            <person name="Han Y."/>
            <person name="Muzny D."/>
            <person name="Gibbs R."/>
        </authorList>
    </citation>
    <scope>NUCLEOTIDE SEQUENCE [LARGE SCALE GENOMIC DNA]</scope>
    <source>
        <strain evidence="8">Jacobina</strain>
    </source>
</reference>
<sequence>MLNCYNRGCGQSFDPEKNTEESCRYHPGDPYFHDAYKGWSCCKKKSVDFTEFLNIKGCTVGKHSNEKPPEPEKPDKKECTVEEVKEIRPPIRPSMMERPSFDAPLTALQPTVAPSLKQQIDALAPAVVKDADANATIAVGTTCKNRGCGGTYSSPESNEEDCIHHPGVPVFHEGLKYWSCCTKRTTDFAAFLAQKGCSLGHHKWVADGDKEAVKCRYDWHQTATSVVVAVYAKMYDYTKSYVKVNPIRLQVCLVFPQQNNGQFNLDLELRGIIDVAKSSVDMFSTKVEIKFTKAEPGSWPKLDIPRTVEKPSEAPPAVNTVEKLVNKVNLEESDDSDVDLDDIEALRPGAKITELD</sequence>
<evidence type="ECO:0000313" key="7">
    <source>
        <dbReference type="EnsemblMetazoa" id="LLOJ005201-PA"/>
    </source>
</evidence>
<organism evidence="7 8">
    <name type="scientific">Lutzomyia longipalpis</name>
    <name type="common">Sand fly</name>
    <dbReference type="NCBI Taxonomy" id="7200"/>
    <lineage>
        <taxon>Eukaryota</taxon>
        <taxon>Metazoa</taxon>
        <taxon>Ecdysozoa</taxon>
        <taxon>Arthropoda</taxon>
        <taxon>Hexapoda</taxon>
        <taxon>Insecta</taxon>
        <taxon>Pterygota</taxon>
        <taxon>Neoptera</taxon>
        <taxon>Endopterygota</taxon>
        <taxon>Diptera</taxon>
        <taxon>Nematocera</taxon>
        <taxon>Psychodoidea</taxon>
        <taxon>Psychodidae</taxon>
        <taxon>Lutzomyia</taxon>
        <taxon>Lutzomyia</taxon>
    </lineage>
</organism>